<proteinExistence type="predicted"/>
<dbReference type="Proteomes" id="UP001396334">
    <property type="component" value="Unassembled WGS sequence"/>
</dbReference>
<dbReference type="EMBL" id="JBBPBN010000040">
    <property type="protein sequence ID" value="KAK8999648.1"/>
    <property type="molecule type" value="Genomic_DNA"/>
</dbReference>
<comment type="caution">
    <text evidence="1">The sequence shown here is derived from an EMBL/GenBank/DDBJ whole genome shotgun (WGS) entry which is preliminary data.</text>
</comment>
<keyword evidence="2" id="KW-1185">Reference proteome</keyword>
<evidence type="ECO:0000313" key="2">
    <source>
        <dbReference type="Proteomes" id="UP001396334"/>
    </source>
</evidence>
<evidence type="ECO:0000313" key="1">
    <source>
        <dbReference type="EMBL" id="KAK8999648.1"/>
    </source>
</evidence>
<name>A0ABR2QG43_9ROSI</name>
<organism evidence="1 2">
    <name type="scientific">Hibiscus sabdariffa</name>
    <name type="common">roselle</name>
    <dbReference type="NCBI Taxonomy" id="183260"/>
    <lineage>
        <taxon>Eukaryota</taxon>
        <taxon>Viridiplantae</taxon>
        <taxon>Streptophyta</taxon>
        <taxon>Embryophyta</taxon>
        <taxon>Tracheophyta</taxon>
        <taxon>Spermatophyta</taxon>
        <taxon>Magnoliopsida</taxon>
        <taxon>eudicotyledons</taxon>
        <taxon>Gunneridae</taxon>
        <taxon>Pentapetalae</taxon>
        <taxon>rosids</taxon>
        <taxon>malvids</taxon>
        <taxon>Malvales</taxon>
        <taxon>Malvaceae</taxon>
        <taxon>Malvoideae</taxon>
        <taxon>Hibiscus</taxon>
    </lineage>
</organism>
<gene>
    <name evidence="1" type="ORF">V6N11_070807</name>
</gene>
<accession>A0ABR2QG43</accession>
<protein>
    <submittedName>
        <fullName evidence="1">Uncharacterized protein</fullName>
    </submittedName>
</protein>
<sequence>MKIWSTGKCLSVALRQDSSKIQGTQKRTRTQVFTQAMEGEDKTKNKVIIPAIQLCQVGFSNGTYPDMEDNFLILWSQSRKTSDLDKSNFTKMFKNLVTIDLKIPRVIKVEICLSLQQQIPDKHVCQICLDEASTDAPLSSDKTKM</sequence>
<reference evidence="1 2" key="1">
    <citation type="journal article" date="2024" name="G3 (Bethesda)">
        <title>Genome assembly of Hibiscus sabdariffa L. provides insights into metabolisms of medicinal natural products.</title>
        <authorList>
            <person name="Kim T."/>
        </authorList>
    </citation>
    <scope>NUCLEOTIDE SEQUENCE [LARGE SCALE GENOMIC DNA]</scope>
    <source>
        <strain evidence="1">TK-2024</strain>
        <tissue evidence="1">Old leaves</tissue>
    </source>
</reference>